<dbReference type="CDD" id="cd00093">
    <property type="entry name" value="HTH_XRE"/>
    <property type="match status" value="1"/>
</dbReference>
<dbReference type="Pfam" id="PF01381">
    <property type="entry name" value="HTH_3"/>
    <property type="match status" value="1"/>
</dbReference>
<dbReference type="Proteomes" id="UP000325255">
    <property type="component" value="Unassembled WGS sequence"/>
</dbReference>
<dbReference type="InterPro" id="IPR010982">
    <property type="entry name" value="Lambda_DNA-bd_dom_sf"/>
</dbReference>
<evidence type="ECO:0000313" key="2">
    <source>
        <dbReference type="EMBL" id="KAA5608601.1"/>
    </source>
</evidence>
<dbReference type="PROSITE" id="PS50943">
    <property type="entry name" value="HTH_CROC1"/>
    <property type="match status" value="1"/>
</dbReference>
<organism evidence="2 3">
    <name type="scientific">Rhodovastum atsumiense</name>
    <dbReference type="NCBI Taxonomy" id="504468"/>
    <lineage>
        <taxon>Bacteria</taxon>
        <taxon>Pseudomonadati</taxon>
        <taxon>Pseudomonadota</taxon>
        <taxon>Alphaproteobacteria</taxon>
        <taxon>Acetobacterales</taxon>
        <taxon>Acetobacteraceae</taxon>
        <taxon>Rhodovastum</taxon>
    </lineage>
</organism>
<dbReference type="EMBL" id="VWPK01000075">
    <property type="protein sequence ID" value="KAA5608601.1"/>
    <property type="molecule type" value="Genomic_DNA"/>
</dbReference>
<dbReference type="AlphaFoldDB" id="A0A5M6IK28"/>
<comment type="caution">
    <text evidence="2">The sequence shown here is derived from an EMBL/GenBank/DDBJ whole genome shotgun (WGS) entry which is preliminary data.</text>
</comment>
<gene>
    <name evidence="2" type="ORF">F1189_28185</name>
</gene>
<evidence type="ECO:0000259" key="1">
    <source>
        <dbReference type="PROSITE" id="PS50943"/>
    </source>
</evidence>
<dbReference type="OrthoDB" id="461984at2"/>
<protein>
    <submittedName>
        <fullName evidence="2">Helix-turn-helix domain-containing protein</fullName>
    </submittedName>
</protein>
<dbReference type="GO" id="GO:0003677">
    <property type="term" value="F:DNA binding"/>
    <property type="evidence" value="ECO:0007669"/>
    <property type="project" value="InterPro"/>
</dbReference>
<dbReference type="SUPFAM" id="SSF47413">
    <property type="entry name" value="lambda repressor-like DNA-binding domains"/>
    <property type="match status" value="1"/>
</dbReference>
<dbReference type="Gene3D" id="1.10.260.40">
    <property type="entry name" value="lambda repressor-like DNA-binding domains"/>
    <property type="match status" value="1"/>
</dbReference>
<proteinExistence type="predicted"/>
<reference evidence="2 3" key="1">
    <citation type="submission" date="2019-09" db="EMBL/GenBank/DDBJ databases">
        <title>Genome sequence of Rhodovastum atsumiense, a diverse member of the Acetobacteraceae family of non-sulfur purple photosynthetic bacteria.</title>
        <authorList>
            <person name="Meyer T."/>
            <person name="Kyndt J."/>
        </authorList>
    </citation>
    <scope>NUCLEOTIDE SEQUENCE [LARGE SCALE GENOMIC DNA]</scope>
    <source>
        <strain evidence="2 3">DSM 21279</strain>
    </source>
</reference>
<feature type="domain" description="HTH cro/C1-type" evidence="1">
    <location>
        <begin position="107"/>
        <end position="144"/>
    </location>
</feature>
<evidence type="ECO:0000313" key="3">
    <source>
        <dbReference type="Proteomes" id="UP000325255"/>
    </source>
</evidence>
<dbReference type="RefSeq" id="WP_150045216.1">
    <property type="nucleotide sequence ID" value="NZ_OW485604.1"/>
</dbReference>
<sequence>MDSSLRERFARLGPIRAVDRMSSGLPAVFVLRLPQNRATPKTIDGALALARRGLSLLRAKRAMEELLMTGRAFVDLPTVEDRAALATELTEAGIAAAPLDPPTLPDIRALRTRLRLTREQFATRYGLDVESVRNWEAGRREPGLAARSYLRAIANDPECVEQAYAPTPVL</sequence>
<accession>A0A5M6IK28</accession>
<dbReference type="InterPro" id="IPR001387">
    <property type="entry name" value="Cro/C1-type_HTH"/>
</dbReference>
<name>A0A5M6IK28_9PROT</name>
<keyword evidence="3" id="KW-1185">Reference proteome</keyword>